<evidence type="ECO:0000256" key="9">
    <source>
        <dbReference type="ARBA" id="ARBA00025620"/>
    </source>
</evidence>
<feature type="transmembrane region" description="Helical" evidence="13">
    <location>
        <begin position="235"/>
        <end position="257"/>
    </location>
</feature>
<organism evidence="14">
    <name type="scientific">Timema californicum</name>
    <name type="common">California timema</name>
    <name type="synonym">Walking stick</name>
    <dbReference type="NCBI Taxonomy" id="61474"/>
    <lineage>
        <taxon>Eukaryota</taxon>
        <taxon>Metazoa</taxon>
        <taxon>Ecdysozoa</taxon>
        <taxon>Arthropoda</taxon>
        <taxon>Hexapoda</taxon>
        <taxon>Insecta</taxon>
        <taxon>Pterygota</taxon>
        <taxon>Neoptera</taxon>
        <taxon>Polyneoptera</taxon>
        <taxon>Phasmatodea</taxon>
        <taxon>Timematodea</taxon>
        <taxon>Timematoidea</taxon>
        <taxon>Timematidae</taxon>
        <taxon>Timema</taxon>
    </lineage>
</organism>
<keyword evidence="7 13" id="KW-1133">Transmembrane helix</keyword>
<comment type="function">
    <text evidence="9">TRAP proteins are part of a complex whose function is to bind calcium to the ER membrane and thereby regulate the retention of ER resident proteins. May be involved in the recycling of the translocation apparatus after completion of the translocation process or may function as a membrane-bound chaperone facilitating folding of translocated proteins.</text>
</comment>
<evidence type="ECO:0000256" key="2">
    <source>
        <dbReference type="ARBA" id="ARBA00006776"/>
    </source>
</evidence>
<evidence type="ECO:0000256" key="7">
    <source>
        <dbReference type="ARBA" id="ARBA00022989"/>
    </source>
</evidence>
<keyword evidence="6" id="KW-0256">Endoplasmic reticulum</keyword>
<evidence type="ECO:0000256" key="12">
    <source>
        <dbReference type="SAM" id="MobiDB-lite"/>
    </source>
</evidence>
<evidence type="ECO:0000256" key="8">
    <source>
        <dbReference type="ARBA" id="ARBA00023136"/>
    </source>
</evidence>
<keyword evidence="5" id="KW-0732">Signal</keyword>
<dbReference type="InterPro" id="IPR005595">
    <property type="entry name" value="TRAP_alpha"/>
</dbReference>
<evidence type="ECO:0000256" key="3">
    <source>
        <dbReference type="ARBA" id="ARBA00020280"/>
    </source>
</evidence>
<gene>
    <name evidence="14" type="ORF">TCMB3V08_LOCUS8996</name>
</gene>
<keyword evidence="4 13" id="KW-0812">Transmembrane</keyword>
<evidence type="ECO:0000256" key="1">
    <source>
        <dbReference type="ARBA" id="ARBA00004115"/>
    </source>
</evidence>
<evidence type="ECO:0000256" key="4">
    <source>
        <dbReference type="ARBA" id="ARBA00022692"/>
    </source>
</evidence>
<evidence type="ECO:0000256" key="6">
    <source>
        <dbReference type="ARBA" id="ARBA00022824"/>
    </source>
</evidence>
<comment type="similarity">
    <text evidence="2">Belongs to the TRAP-alpha family.</text>
</comment>
<dbReference type="Pfam" id="PF03896">
    <property type="entry name" value="TRAP_alpha"/>
    <property type="match status" value="1"/>
</dbReference>
<dbReference type="AlphaFoldDB" id="A0A7R9PAS6"/>
<comment type="subunit">
    <text evidence="10">Heterotetramer of TRAP-alpha, TRAP-beta, TRAP-delta and TRAP-gamma. Interacts with palmitoylated calnexin (CALX), the interaction is required for efficient folding of glycosylated proteins.</text>
</comment>
<reference evidence="14" key="1">
    <citation type="submission" date="2020-11" db="EMBL/GenBank/DDBJ databases">
        <authorList>
            <person name="Tran Van P."/>
        </authorList>
    </citation>
    <scope>NUCLEOTIDE SEQUENCE</scope>
</reference>
<feature type="region of interest" description="Disordered" evidence="12">
    <location>
        <begin position="291"/>
        <end position="361"/>
    </location>
</feature>
<keyword evidence="8 13" id="KW-0472">Membrane</keyword>
<feature type="compositionally biased region" description="Polar residues" evidence="12">
    <location>
        <begin position="293"/>
        <end position="345"/>
    </location>
</feature>
<evidence type="ECO:0000256" key="10">
    <source>
        <dbReference type="ARBA" id="ARBA00025854"/>
    </source>
</evidence>
<dbReference type="GO" id="GO:0005789">
    <property type="term" value="C:endoplasmic reticulum membrane"/>
    <property type="evidence" value="ECO:0007669"/>
    <property type="project" value="UniProtKB-SubCell"/>
</dbReference>
<dbReference type="PANTHER" id="PTHR12924">
    <property type="entry name" value="TRANSLOCON-ASSOCIATED PROTEIN, ALPHA SUBUNIT"/>
    <property type="match status" value="1"/>
</dbReference>
<evidence type="ECO:0000313" key="14">
    <source>
        <dbReference type="EMBL" id="CAD7576426.1"/>
    </source>
</evidence>
<accession>A0A7R9PAS6</accession>
<feature type="region of interest" description="Disordered" evidence="12">
    <location>
        <begin position="67"/>
        <end position="100"/>
    </location>
</feature>
<protein>
    <recommendedName>
        <fullName evidence="3">Translocon-associated protein subunit alpha</fullName>
    </recommendedName>
    <alternativeName>
        <fullName evidence="11">Signal sequence receptor subunit alpha</fullName>
    </alternativeName>
</protein>
<name>A0A7R9PAS6_TIMCA</name>
<dbReference type="EMBL" id="OE184230">
    <property type="protein sequence ID" value="CAD7576426.1"/>
    <property type="molecule type" value="Genomic_DNA"/>
</dbReference>
<sequence length="361" mass="39888">MDIHLWLEFPTASRTSLVYAMCFRSTSTSHDSQAAADPQSFSVAFILQLFTWKRQRIFAKAEDDVDDDEMVDVEGEGDETSVTDEGGEEDETQPGASPDADTTILFIKPIVTGNTASGNFELPGGHLVEFLVGFTNKGGSEFVLETLDASFRYPMDFTFYIQNFSTIAYNRLVKPGHQATLSYSFIPSEAFAGRPFGLNINLNYRDSSGAVYQEAVYNETVSIVELEEGLDGETFFLYVFLAACVVLLLVLGQQFLYSVGKKRVGKKPAVETGTSNPNDVDYDWVPRELLNNFKKSPNSPKQGSKQSPKQSAKQGTKQTIKQTAKQSTKQSPKQATKQSPKQSAKPSPRQRKAKRSVGSDN</sequence>
<feature type="compositionally biased region" description="Acidic residues" evidence="12">
    <location>
        <begin position="67"/>
        <end position="92"/>
    </location>
</feature>
<comment type="subcellular location">
    <subcellularLocation>
        <location evidence="1">Endoplasmic reticulum membrane</location>
        <topology evidence="1">Single-pass type I membrane protein</topology>
    </subcellularLocation>
</comment>
<evidence type="ECO:0000256" key="11">
    <source>
        <dbReference type="ARBA" id="ARBA00031071"/>
    </source>
</evidence>
<proteinExistence type="inferred from homology"/>
<evidence type="ECO:0000256" key="5">
    <source>
        <dbReference type="ARBA" id="ARBA00022729"/>
    </source>
</evidence>
<evidence type="ECO:0000256" key="13">
    <source>
        <dbReference type="SAM" id="Phobius"/>
    </source>
</evidence>
<dbReference type="PANTHER" id="PTHR12924:SF0">
    <property type="entry name" value="TRANSLOCON-ASSOCIATED PROTEIN SUBUNIT ALPHA"/>
    <property type="match status" value="1"/>
</dbReference>